<dbReference type="GO" id="GO:0003700">
    <property type="term" value="F:DNA-binding transcription factor activity"/>
    <property type="evidence" value="ECO:0007669"/>
    <property type="project" value="InterPro"/>
</dbReference>
<dbReference type="AlphaFoldDB" id="A0A0U0W610"/>
<evidence type="ECO:0000256" key="1">
    <source>
        <dbReference type="ARBA" id="ARBA00023015"/>
    </source>
</evidence>
<evidence type="ECO:0000256" key="2">
    <source>
        <dbReference type="ARBA" id="ARBA00023125"/>
    </source>
</evidence>
<dbReference type="InterPro" id="IPR036390">
    <property type="entry name" value="WH_DNA-bd_sf"/>
</dbReference>
<evidence type="ECO:0000313" key="6">
    <source>
        <dbReference type="Proteomes" id="UP000198875"/>
    </source>
</evidence>
<evidence type="ECO:0000313" key="5">
    <source>
        <dbReference type="EMBL" id="CPR09343.1"/>
    </source>
</evidence>
<dbReference type="PANTHER" id="PTHR38445">
    <property type="entry name" value="HTH-TYPE TRANSCRIPTIONAL REPRESSOR YTRA"/>
    <property type="match status" value="1"/>
</dbReference>
<dbReference type="EMBL" id="CSTD01000001">
    <property type="protein sequence ID" value="CPR09343.1"/>
    <property type="molecule type" value="Genomic_DNA"/>
</dbReference>
<evidence type="ECO:0000259" key="4">
    <source>
        <dbReference type="PROSITE" id="PS50949"/>
    </source>
</evidence>
<dbReference type="Gene3D" id="1.10.10.10">
    <property type="entry name" value="Winged helix-like DNA-binding domain superfamily/Winged helix DNA-binding domain"/>
    <property type="match status" value="1"/>
</dbReference>
<sequence length="121" mass="13424">MELREWLRVDMNAGRPLFDQLRTQVIDGVRDGALPPGTRLPTVRELAGQLGVAVNTVARAYRELEHAAIIETRGRFGTFVARYDPKDAAMAAAAREYMRIARDLGLAKADAVRYVEAVPDD</sequence>
<keyword evidence="3" id="KW-0804">Transcription</keyword>
<dbReference type="InterPro" id="IPR036388">
    <property type="entry name" value="WH-like_DNA-bd_sf"/>
</dbReference>
<feature type="domain" description="HTH gntR-type" evidence="4">
    <location>
        <begin position="15"/>
        <end position="83"/>
    </location>
</feature>
<name>A0A0U0W610_MYCBE</name>
<dbReference type="InterPro" id="IPR000524">
    <property type="entry name" value="Tscrpt_reg_HTH_GntR"/>
</dbReference>
<reference evidence="5 6" key="1">
    <citation type="submission" date="2015-03" db="EMBL/GenBank/DDBJ databases">
        <authorList>
            <person name="Murphy D."/>
        </authorList>
    </citation>
    <scope>NUCLEOTIDE SEQUENCE [LARGE SCALE GENOMIC DNA]</scope>
    <source>
        <strain evidence="5 6">DSM 44277</strain>
    </source>
</reference>
<accession>A0A0U0W610</accession>
<dbReference type="PANTHER" id="PTHR38445:SF9">
    <property type="entry name" value="HTH-TYPE TRANSCRIPTIONAL REPRESSOR YTRA"/>
    <property type="match status" value="1"/>
</dbReference>
<proteinExistence type="predicted"/>
<organism evidence="5 6">
    <name type="scientific">Mycobacterium bohemicum DSM 44277</name>
    <dbReference type="NCBI Taxonomy" id="1236609"/>
    <lineage>
        <taxon>Bacteria</taxon>
        <taxon>Bacillati</taxon>
        <taxon>Actinomycetota</taxon>
        <taxon>Actinomycetes</taxon>
        <taxon>Mycobacteriales</taxon>
        <taxon>Mycobacteriaceae</taxon>
        <taxon>Mycobacterium</taxon>
    </lineage>
</organism>
<evidence type="ECO:0000256" key="3">
    <source>
        <dbReference type="ARBA" id="ARBA00023163"/>
    </source>
</evidence>
<dbReference type="OrthoDB" id="4307011at2"/>
<dbReference type="GO" id="GO:0003677">
    <property type="term" value="F:DNA binding"/>
    <property type="evidence" value="ECO:0007669"/>
    <property type="project" value="UniProtKB-KW"/>
</dbReference>
<protein>
    <submittedName>
        <fullName evidence="5">GntR family transcriptional regulator</fullName>
    </submittedName>
</protein>
<dbReference type="SUPFAM" id="SSF46785">
    <property type="entry name" value="Winged helix' DNA-binding domain"/>
    <property type="match status" value="1"/>
</dbReference>
<gene>
    <name evidence="5" type="ORF">BN971_01508</name>
</gene>
<dbReference type="PROSITE" id="PS50949">
    <property type="entry name" value="HTH_GNTR"/>
    <property type="match status" value="1"/>
</dbReference>
<keyword evidence="2" id="KW-0238">DNA-binding</keyword>
<dbReference type="SMART" id="SM00345">
    <property type="entry name" value="HTH_GNTR"/>
    <property type="match status" value="1"/>
</dbReference>
<dbReference type="Pfam" id="PF00392">
    <property type="entry name" value="GntR"/>
    <property type="match status" value="1"/>
</dbReference>
<dbReference type="RefSeq" id="WP_085180428.1">
    <property type="nucleotide sequence ID" value="NZ_CSTD01000001.1"/>
</dbReference>
<dbReference type="Proteomes" id="UP000198875">
    <property type="component" value="Unassembled WGS sequence"/>
</dbReference>
<dbReference type="CDD" id="cd07377">
    <property type="entry name" value="WHTH_GntR"/>
    <property type="match status" value="1"/>
</dbReference>
<keyword evidence="1" id="KW-0805">Transcription regulation</keyword>